<feature type="region of interest" description="Disordered" evidence="2">
    <location>
        <begin position="1"/>
        <end position="79"/>
    </location>
</feature>
<feature type="compositionally biased region" description="Acidic residues" evidence="2">
    <location>
        <begin position="202"/>
        <end position="230"/>
    </location>
</feature>
<feature type="compositionally biased region" description="Basic and acidic residues" evidence="2">
    <location>
        <begin position="181"/>
        <end position="195"/>
    </location>
</feature>
<evidence type="ECO:0000313" key="3">
    <source>
        <dbReference type="EMBL" id="CAE7257416.1"/>
    </source>
</evidence>
<comment type="caution">
    <text evidence="3">The sequence shown here is derived from an EMBL/GenBank/DDBJ whole genome shotgun (WGS) entry which is preliminary data.</text>
</comment>
<feature type="compositionally biased region" description="Low complexity" evidence="2">
    <location>
        <begin position="237"/>
        <end position="246"/>
    </location>
</feature>
<dbReference type="AlphaFoldDB" id="A0A812M610"/>
<evidence type="ECO:0000313" key="4">
    <source>
        <dbReference type="Proteomes" id="UP000601435"/>
    </source>
</evidence>
<name>A0A812M610_9DINO</name>
<reference evidence="3" key="1">
    <citation type="submission" date="2021-02" db="EMBL/GenBank/DDBJ databases">
        <authorList>
            <person name="Dougan E. K."/>
            <person name="Rhodes N."/>
            <person name="Thang M."/>
            <person name="Chan C."/>
        </authorList>
    </citation>
    <scope>NUCLEOTIDE SEQUENCE</scope>
</reference>
<feature type="compositionally biased region" description="Acidic residues" evidence="2">
    <location>
        <begin position="1"/>
        <end position="14"/>
    </location>
</feature>
<feature type="region of interest" description="Disordered" evidence="2">
    <location>
        <begin position="325"/>
        <end position="344"/>
    </location>
</feature>
<accession>A0A812M610</accession>
<feature type="region of interest" description="Disordered" evidence="2">
    <location>
        <begin position="170"/>
        <end position="261"/>
    </location>
</feature>
<proteinExistence type="predicted"/>
<evidence type="ECO:0000256" key="2">
    <source>
        <dbReference type="SAM" id="MobiDB-lite"/>
    </source>
</evidence>
<feature type="coiled-coil region" evidence="1">
    <location>
        <begin position="389"/>
        <end position="416"/>
    </location>
</feature>
<protein>
    <submittedName>
        <fullName evidence="3">Uncharacterized protein</fullName>
    </submittedName>
</protein>
<gene>
    <name evidence="3" type="ORF">SNEC2469_LOCUS5712</name>
</gene>
<dbReference type="EMBL" id="CAJNJA010010426">
    <property type="protein sequence ID" value="CAE7257416.1"/>
    <property type="molecule type" value="Genomic_DNA"/>
</dbReference>
<keyword evidence="1" id="KW-0175">Coiled coil</keyword>
<sequence length="586" mass="65373">MEDEEEEQEEEDEPAPPPPKPALRKSKPDPEPKAARTKPATPPTGSDSKSAEKSAETLHVTPKNLDKQFQDEEAKEPKEAFKLKRMDSLMPHGYVSCRTLLRGINITNKMADSGRLASPQPSNEENIADLLEGMSDSASQVVVESASKGQMATMLQELVAQNAQMKKALAAVPPGPGAKGAEADPEAKEIQEELKAQLASQEEQEDKGDEEADDYDEGEEEEAEEDEENEKESIVTPAPKAAKTPPSITPPPSQAPNEVDLGEFAHAKSSTHRKEWMAFGRRMESEDAPRKFPQLAAVWDSSKEEKLKVFRRWLANEKDFGKTKIEAAVRKPNNSVPDEDCPDDPASPELADAMLGNPVMAAIRASSATSREVKRELGAASVALDLPKKHELRLKMQKHEAELKEQLELLKEFEDLDKDEDQKEALATAEIAENIGRGYSSIRNAGGIGDAYDSDLLRNIREPDVHNRARIKAIVDTGHLHTLVLRLHAFVTAFRGDWKALKQAFNFDRYADRDEICWMCCATKGLDANTLHLGYTNVNTDAPYWETMYQSPPWQFSPAFTYLTVEQQRNKEFFGQLFMKSYRLMA</sequence>
<feature type="compositionally biased region" description="Basic and acidic residues" evidence="2">
    <location>
        <begin position="64"/>
        <end position="79"/>
    </location>
</feature>
<organism evidence="3 4">
    <name type="scientific">Symbiodinium necroappetens</name>
    <dbReference type="NCBI Taxonomy" id="1628268"/>
    <lineage>
        <taxon>Eukaryota</taxon>
        <taxon>Sar</taxon>
        <taxon>Alveolata</taxon>
        <taxon>Dinophyceae</taxon>
        <taxon>Suessiales</taxon>
        <taxon>Symbiodiniaceae</taxon>
        <taxon>Symbiodinium</taxon>
    </lineage>
</organism>
<feature type="non-terminal residue" evidence="3">
    <location>
        <position position="1"/>
    </location>
</feature>
<dbReference type="Proteomes" id="UP000601435">
    <property type="component" value="Unassembled WGS sequence"/>
</dbReference>
<evidence type="ECO:0000256" key="1">
    <source>
        <dbReference type="SAM" id="Coils"/>
    </source>
</evidence>
<dbReference type="OrthoDB" id="439030at2759"/>
<keyword evidence="4" id="KW-1185">Reference proteome</keyword>